<keyword evidence="1" id="KW-0472">Membrane</keyword>
<evidence type="ECO:0000256" key="1">
    <source>
        <dbReference type="SAM" id="Phobius"/>
    </source>
</evidence>
<dbReference type="KEGG" id="daf:Desaf_2521"/>
<keyword evidence="1" id="KW-1133">Transmembrane helix</keyword>
<dbReference type="Proteomes" id="UP000007844">
    <property type="component" value="Chromosome"/>
</dbReference>
<proteinExistence type="predicted"/>
<keyword evidence="3" id="KW-1185">Reference proteome</keyword>
<reference evidence="2 3" key="1">
    <citation type="journal article" date="2011" name="J. Bacteriol.">
        <title>Genome sequence of the mercury-methylating and pleomorphic Desulfovibrio africanus Strain Walvis Bay.</title>
        <authorList>
            <person name="Brown S.D."/>
            <person name="Wall J.D."/>
            <person name="Kucken A.M."/>
            <person name="Gilmour C.C."/>
            <person name="Podar M."/>
            <person name="Brandt C.C."/>
            <person name="Teshima H."/>
            <person name="Detter J.C."/>
            <person name="Han C.S."/>
            <person name="Land M.L."/>
            <person name="Lucas S."/>
            <person name="Han J."/>
            <person name="Pennacchio L."/>
            <person name="Nolan M."/>
            <person name="Pitluck S."/>
            <person name="Woyke T."/>
            <person name="Goodwin L."/>
            <person name="Palumbo A.V."/>
            <person name="Elias D.A."/>
        </authorList>
    </citation>
    <scope>NUCLEOTIDE SEQUENCE [LARGE SCALE GENOMIC DNA]</scope>
    <source>
        <strain evidence="2 3">Walvis Bay</strain>
    </source>
</reference>
<feature type="transmembrane region" description="Helical" evidence="1">
    <location>
        <begin position="15"/>
        <end position="31"/>
    </location>
</feature>
<organism evidence="2 3">
    <name type="scientific">Desulfocurvibacter africanus subsp. africanus str. Walvis Bay</name>
    <dbReference type="NCBI Taxonomy" id="690850"/>
    <lineage>
        <taxon>Bacteria</taxon>
        <taxon>Pseudomonadati</taxon>
        <taxon>Thermodesulfobacteriota</taxon>
        <taxon>Desulfovibrionia</taxon>
        <taxon>Desulfovibrionales</taxon>
        <taxon>Desulfovibrionaceae</taxon>
        <taxon>Desulfocurvibacter</taxon>
    </lineage>
</organism>
<dbReference type="AlphaFoldDB" id="F3YZ87"/>
<accession>F3YZ87</accession>
<dbReference type="HOGENOM" id="CLU_3373375_0_0_7"/>
<gene>
    <name evidence="2" type="ORF">Desaf_2521</name>
</gene>
<evidence type="ECO:0000313" key="2">
    <source>
        <dbReference type="EMBL" id="EGJ50843.1"/>
    </source>
</evidence>
<protein>
    <submittedName>
        <fullName evidence="2">Uncharacterized protein</fullName>
    </submittedName>
</protein>
<name>F3YZ87_DESAF</name>
<sequence>MPVELFTQVIGMKEFWIAIAMLLGLLTVLAKRRE</sequence>
<dbReference type="EMBL" id="CP003221">
    <property type="protein sequence ID" value="EGJ50843.1"/>
    <property type="molecule type" value="Genomic_DNA"/>
</dbReference>
<evidence type="ECO:0000313" key="3">
    <source>
        <dbReference type="Proteomes" id="UP000007844"/>
    </source>
</evidence>
<keyword evidence="1" id="KW-0812">Transmembrane</keyword>